<name>A0A9P7GP72_9AGAR</name>
<dbReference type="AlphaFoldDB" id="A0A9P7GP72"/>
<comment type="caution">
    <text evidence="1">The sequence shown here is derived from an EMBL/GenBank/DDBJ whole genome shotgun (WGS) entry which is preliminary data.</text>
</comment>
<dbReference type="OrthoDB" id="2121326at2759"/>
<accession>A0A9P7GP72</accession>
<dbReference type="SUPFAM" id="SSF52833">
    <property type="entry name" value="Thioredoxin-like"/>
    <property type="match status" value="1"/>
</dbReference>
<reference evidence="1" key="2">
    <citation type="submission" date="2021-10" db="EMBL/GenBank/DDBJ databases">
        <title>Phylogenomics reveals ancestral predisposition of the termite-cultivated fungus Termitomyces towards a domesticated lifestyle.</title>
        <authorList>
            <person name="Auxier B."/>
            <person name="Grum-Grzhimaylo A."/>
            <person name="Cardenas M.E."/>
            <person name="Lodge J.D."/>
            <person name="Laessoe T."/>
            <person name="Pedersen O."/>
            <person name="Smith M.E."/>
            <person name="Kuyper T.W."/>
            <person name="Franco-Molano E.A."/>
            <person name="Baroni T.J."/>
            <person name="Aanen D.K."/>
        </authorList>
    </citation>
    <scope>NUCLEOTIDE SEQUENCE</scope>
    <source>
        <strain evidence="1">D49</strain>
    </source>
</reference>
<proteinExistence type="predicted"/>
<sequence>MSASFALRYLQRTAPQYLKRATQPTAFRKIHITAQRAQQYPNADLELSPILEAIANDSSLFSGSGLPVDVVKIDTDNEAVMSLAHEHKVGLTGCFLLPISPSYSSFIQVRALPTVIAFRDGKPVEEFRGARNEAWVKEFLQQL</sequence>
<keyword evidence="2" id="KW-1185">Reference proteome</keyword>
<dbReference type="CDD" id="cd02947">
    <property type="entry name" value="TRX_family"/>
    <property type="match status" value="1"/>
</dbReference>
<organism evidence="1 2">
    <name type="scientific">Sphagnurus paluster</name>
    <dbReference type="NCBI Taxonomy" id="117069"/>
    <lineage>
        <taxon>Eukaryota</taxon>
        <taxon>Fungi</taxon>
        <taxon>Dikarya</taxon>
        <taxon>Basidiomycota</taxon>
        <taxon>Agaricomycotina</taxon>
        <taxon>Agaricomycetes</taxon>
        <taxon>Agaricomycetidae</taxon>
        <taxon>Agaricales</taxon>
        <taxon>Tricholomatineae</taxon>
        <taxon>Lyophyllaceae</taxon>
        <taxon>Sphagnurus</taxon>
    </lineage>
</organism>
<dbReference type="Proteomes" id="UP000717328">
    <property type="component" value="Unassembled WGS sequence"/>
</dbReference>
<evidence type="ECO:0008006" key="3">
    <source>
        <dbReference type="Google" id="ProtNLM"/>
    </source>
</evidence>
<reference evidence="1" key="1">
    <citation type="submission" date="2021-02" db="EMBL/GenBank/DDBJ databases">
        <authorList>
            <person name="Nieuwenhuis M."/>
            <person name="Van De Peppel L.J.J."/>
        </authorList>
    </citation>
    <scope>NUCLEOTIDE SEQUENCE</scope>
    <source>
        <strain evidence="1">D49</strain>
    </source>
</reference>
<dbReference type="InterPro" id="IPR036249">
    <property type="entry name" value="Thioredoxin-like_sf"/>
</dbReference>
<evidence type="ECO:0000313" key="1">
    <source>
        <dbReference type="EMBL" id="KAG5653708.1"/>
    </source>
</evidence>
<protein>
    <recommendedName>
        <fullName evidence="3">Thioredoxin domain-containing protein</fullName>
    </recommendedName>
</protein>
<dbReference type="Gene3D" id="3.40.30.10">
    <property type="entry name" value="Glutaredoxin"/>
    <property type="match status" value="1"/>
</dbReference>
<evidence type="ECO:0000313" key="2">
    <source>
        <dbReference type="Proteomes" id="UP000717328"/>
    </source>
</evidence>
<gene>
    <name evidence="1" type="ORF">H0H81_011288</name>
</gene>
<dbReference type="EMBL" id="JABCKI010000038">
    <property type="protein sequence ID" value="KAG5653708.1"/>
    <property type="molecule type" value="Genomic_DNA"/>
</dbReference>